<dbReference type="AlphaFoldDB" id="A0A4Q9DNM9"/>
<evidence type="ECO:0000313" key="2">
    <source>
        <dbReference type="Proteomes" id="UP000293142"/>
    </source>
</evidence>
<accession>A0A4Q9DNM9</accession>
<organism evidence="1 2">
    <name type="scientific">Paenibacillus thalictri</name>
    <dbReference type="NCBI Taxonomy" id="2527873"/>
    <lineage>
        <taxon>Bacteria</taxon>
        <taxon>Bacillati</taxon>
        <taxon>Bacillota</taxon>
        <taxon>Bacilli</taxon>
        <taxon>Bacillales</taxon>
        <taxon>Paenibacillaceae</taxon>
        <taxon>Paenibacillus</taxon>
    </lineage>
</organism>
<dbReference type="RefSeq" id="WP_131016086.1">
    <property type="nucleotide sequence ID" value="NZ_SIRE01000019.1"/>
</dbReference>
<sequence length="166" mass="19460">MNKRPIFLLTGASGSGKTSVIPELYKVNPEDIVFDLDSLYGPLKDWNIIKNVWIHIANQITLNNRITILCGTFMPQELEKMDLKDRFDFYFIGLHCSDEIREKRLKERNWDDELIKEHKDFNNWIVNNADKAFDPKMPLIDTSDLLPNEVAMRINNYVKTIICEEI</sequence>
<protein>
    <recommendedName>
        <fullName evidence="3">Nucleoside kinase</fullName>
    </recommendedName>
</protein>
<evidence type="ECO:0000313" key="1">
    <source>
        <dbReference type="EMBL" id="TBL74501.1"/>
    </source>
</evidence>
<dbReference type="SUPFAM" id="SSF52540">
    <property type="entry name" value="P-loop containing nucleoside triphosphate hydrolases"/>
    <property type="match status" value="1"/>
</dbReference>
<dbReference type="EMBL" id="SIRE01000019">
    <property type="protein sequence ID" value="TBL74501.1"/>
    <property type="molecule type" value="Genomic_DNA"/>
</dbReference>
<dbReference type="Proteomes" id="UP000293142">
    <property type="component" value="Unassembled WGS sequence"/>
</dbReference>
<proteinExistence type="predicted"/>
<gene>
    <name evidence="1" type="ORF">EYB31_24540</name>
</gene>
<name>A0A4Q9DNM9_9BACL</name>
<evidence type="ECO:0008006" key="3">
    <source>
        <dbReference type="Google" id="ProtNLM"/>
    </source>
</evidence>
<comment type="caution">
    <text evidence="1">The sequence shown here is derived from an EMBL/GenBank/DDBJ whole genome shotgun (WGS) entry which is preliminary data.</text>
</comment>
<dbReference type="Gene3D" id="3.40.50.300">
    <property type="entry name" value="P-loop containing nucleotide triphosphate hydrolases"/>
    <property type="match status" value="1"/>
</dbReference>
<keyword evidence="2" id="KW-1185">Reference proteome</keyword>
<dbReference type="OrthoDB" id="359078at2"/>
<dbReference type="InterPro" id="IPR027417">
    <property type="entry name" value="P-loop_NTPase"/>
</dbReference>
<reference evidence="1 2" key="1">
    <citation type="submission" date="2019-02" db="EMBL/GenBank/DDBJ databases">
        <title>Paenibacillus sp. nov., isolated from surface-sterilized tissue of Thalictrum simplex L.</title>
        <authorList>
            <person name="Tuo L."/>
        </authorList>
    </citation>
    <scope>NUCLEOTIDE SEQUENCE [LARGE SCALE GENOMIC DNA]</scope>
    <source>
        <strain evidence="1 2">N2SHLJ1</strain>
    </source>
</reference>